<feature type="region of interest" description="Disordered" evidence="9">
    <location>
        <begin position="715"/>
        <end position="757"/>
    </location>
</feature>
<dbReference type="InterPro" id="IPR004837">
    <property type="entry name" value="NaCa_Exmemb"/>
</dbReference>
<evidence type="ECO:0000313" key="14">
    <source>
        <dbReference type="Proteomes" id="UP000013776"/>
    </source>
</evidence>
<feature type="transmembrane region" description="Helical" evidence="10">
    <location>
        <begin position="898"/>
        <end position="916"/>
    </location>
</feature>
<organism evidence="13 14">
    <name type="scientific">Taphrina deformans (strain PYCC 5710 / ATCC 11124 / CBS 356.35 / IMI 108563 / JCM 9778 / NBRC 8474)</name>
    <name type="common">Peach leaf curl fungus</name>
    <name type="synonym">Lalaria deformans</name>
    <dbReference type="NCBI Taxonomy" id="1097556"/>
    <lineage>
        <taxon>Eukaryota</taxon>
        <taxon>Fungi</taxon>
        <taxon>Dikarya</taxon>
        <taxon>Ascomycota</taxon>
        <taxon>Taphrinomycotina</taxon>
        <taxon>Taphrinomycetes</taxon>
        <taxon>Taphrinales</taxon>
        <taxon>Taphrinaceae</taxon>
        <taxon>Taphrina</taxon>
    </lineage>
</organism>
<dbReference type="GO" id="GO:0006874">
    <property type="term" value="P:intracellular calcium ion homeostasis"/>
    <property type="evidence" value="ECO:0007669"/>
    <property type="project" value="TreeGrafter"/>
</dbReference>
<evidence type="ECO:0000256" key="1">
    <source>
        <dbReference type="ARBA" id="ARBA00004127"/>
    </source>
</evidence>
<evidence type="ECO:0000256" key="8">
    <source>
        <dbReference type="ARBA" id="ARBA00023136"/>
    </source>
</evidence>
<dbReference type="eggNOG" id="KOG1397">
    <property type="taxonomic scope" value="Eukaryota"/>
</dbReference>
<evidence type="ECO:0000256" key="6">
    <source>
        <dbReference type="ARBA" id="ARBA00022989"/>
    </source>
</evidence>
<dbReference type="OrthoDB" id="16982at2759"/>
<feature type="transmembrane region" description="Helical" evidence="10">
    <location>
        <begin position="837"/>
        <end position="855"/>
    </location>
</feature>
<dbReference type="InterPro" id="IPR005185">
    <property type="entry name" value="YccF"/>
</dbReference>
<dbReference type="AlphaFoldDB" id="R4X8K6"/>
<comment type="subcellular location">
    <subcellularLocation>
        <location evidence="1">Endomembrane system</location>
        <topology evidence="1">Multi-pass membrane protein</topology>
    </subcellularLocation>
</comment>
<dbReference type="Pfam" id="PF01699">
    <property type="entry name" value="Na_Ca_ex"/>
    <property type="match status" value="2"/>
</dbReference>
<dbReference type="PANTHER" id="PTHR31503:SF10">
    <property type="entry name" value="VNX1 PROTEIN"/>
    <property type="match status" value="1"/>
</dbReference>
<keyword evidence="6 10" id="KW-1133">Transmembrane helix</keyword>
<dbReference type="GO" id="GO:0012505">
    <property type="term" value="C:endomembrane system"/>
    <property type="evidence" value="ECO:0007669"/>
    <property type="project" value="UniProtKB-SubCell"/>
</dbReference>
<evidence type="ECO:0000259" key="12">
    <source>
        <dbReference type="Pfam" id="PF03733"/>
    </source>
</evidence>
<reference evidence="13 14" key="1">
    <citation type="journal article" date="2013" name="MBio">
        <title>Genome sequencing of the plant pathogen Taphrina deformans, the causal agent of peach leaf curl.</title>
        <authorList>
            <person name="Cisse O.H."/>
            <person name="Almeida J.M.G.C.F."/>
            <person name="Fonseca A."/>
            <person name="Kumar A.A."/>
            <person name="Salojaervi J."/>
            <person name="Overmyer K."/>
            <person name="Hauser P.M."/>
            <person name="Pagni M."/>
        </authorList>
    </citation>
    <scope>NUCLEOTIDE SEQUENCE [LARGE SCALE GENOMIC DNA]</scope>
    <source>
        <strain evidence="14">PYCC 5710 / ATCC 11124 / CBS 356.35 / IMI 108563 / JCM 9778 / NBRC 8474</strain>
    </source>
</reference>
<evidence type="ECO:0000259" key="11">
    <source>
        <dbReference type="Pfam" id="PF01699"/>
    </source>
</evidence>
<evidence type="ECO:0000256" key="9">
    <source>
        <dbReference type="SAM" id="MobiDB-lite"/>
    </source>
</evidence>
<feature type="compositionally biased region" description="Polar residues" evidence="9">
    <location>
        <begin position="718"/>
        <end position="738"/>
    </location>
</feature>
<name>R4X8K6_TAPDE</name>
<dbReference type="InterPro" id="IPR044880">
    <property type="entry name" value="NCX_ion-bd_dom_sf"/>
</dbReference>
<feature type="transmembrane region" description="Helical" evidence="10">
    <location>
        <begin position="875"/>
        <end position="892"/>
    </location>
</feature>
<feature type="domain" description="Sodium/calcium exchanger membrane region" evidence="11">
    <location>
        <begin position="765"/>
        <end position="915"/>
    </location>
</feature>
<feature type="transmembrane region" description="Helical" evidence="10">
    <location>
        <begin position="560"/>
        <end position="580"/>
    </location>
</feature>
<dbReference type="EMBL" id="CAHR02000064">
    <property type="protein sequence ID" value="CCG81954.1"/>
    <property type="molecule type" value="Genomic_DNA"/>
</dbReference>
<feature type="region of interest" description="Disordered" evidence="9">
    <location>
        <begin position="1"/>
        <end position="83"/>
    </location>
</feature>
<keyword evidence="4" id="KW-0597">Phosphoprotein</keyword>
<dbReference type="FunFam" id="1.20.1420.30:FF:000014">
    <property type="entry name" value="Cation/H+ exchanger protein 2"/>
    <property type="match status" value="1"/>
</dbReference>
<dbReference type="PANTHER" id="PTHR31503">
    <property type="entry name" value="VACUOLAR CALCIUM ION TRANSPORTER"/>
    <property type="match status" value="1"/>
</dbReference>
<feature type="domain" description="Inner membrane component" evidence="12">
    <location>
        <begin position="135"/>
        <end position="186"/>
    </location>
</feature>
<comment type="similarity">
    <text evidence="2">Belongs to the Ca(2+):cation antiporter (CaCA) (TC 2.A.19) family.</text>
</comment>
<keyword evidence="7" id="KW-0406">Ion transport</keyword>
<dbReference type="InterPro" id="IPR004713">
    <property type="entry name" value="CaH_exchang"/>
</dbReference>
<protein>
    <submittedName>
        <fullName evidence="13">Calcium permease family membrane transporter</fullName>
    </submittedName>
</protein>
<keyword evidence="3" id="KW-0813">Transport</keyword>
<evidence type="ECO:0000256" key="5">
    <source>
        <dbReference type="ARBA" id="ARBA00022692"/>
    </source>
</evidence>
<accession>R4X8K6</accession>
<sequence length="935" mass="103974">MEIEQDAKAVLSRTISDYARPRSNRHISSAGKSRAQDQSLRETDEYETEDEYAVPEEDILEEEVVEDDDQSTGSAESDESFTLKERQEAINKSHPFGIKIWKPAIYKKKRSVQKAVDGEIHSTPGKTNSNRFSPGNLLWAVLFGWWLCLAFLLVSMICYVSAGRSGRRYGNLCFGLARYAFYPFGQYVELKRSERYAEEDEGLGDDVRDLDDIEQFASGHNNHGLQSNLVGRSISSSSFGNQERDPLLGFVGARIATHDINPKRRAFGRGQWSMGRIIFFALFYSLIAPIMLIVSGICWLFVFPLPMAKVCYSLINHLRSHPLALTFHWSFQSSLMDGSPDRKVVLCTYRAMGWQYYKYTVDGTNIFFINLLAVVFFTIIDEYILTSLLGHGTWITSPALIFLLSLLSIIPLAYFIGQAVASISAQSSIGMGAAINAFFGSIVEVFLYCVALNQGKGLLVEGSIVGSILAGILLMPGLSMLGGAFIRKTQRFNAKSAGISSTMMLFAVIGAFGPTLFYQIYGSYELKCHGCHDGLHCTRCYFDQNTAISDPFYQRSVKPFTYICAILLALSYMVGLWFTLRTHAALIWTTPIHEEKPHYHVPSTPHTAIQAPSIKDMSHSIELPGTPHVAPKPASIRDMYVKKLMPHVAHAHTQGGTVEEHSKDLLKKVRLKHDPVTGETSILDSDVFYAKIADVAQQATTEALKRSDVLRSRRSKLSDLNQGVTNSPAGPSSGSRTQRLPEEPAQEADLPHGGHDAPNWSRTKSVIVLLTATVLYAIIAEILVDTVDVVLTNVQIEEKFLGFTLFALVPNTTEFMNAISFAMNGNIELSMEIGSAYALQVLLLQIPALVLFSAYKNWGVVDIPAFTFSLIFPRWDLVTVILCVILLSHVYSEGKSNYFKGSILIMSYIVVTVGFWEIPLREESKIVSEVFNLGV</sequence>
<feature type="transmembrane region" description="Helical" evidence="10">
    <location>
        <begin position="766"/>
        <end position="784"/>
    </location>
</feature>
<evidence type="ECO:0000256" key="4">
    <source>
        <dbReference type="ARBA" id="ARBA00022553"/>
    </source>
</evidence>
<feature type="transmembrane region" description="Helical" evidence="10">
    <location>
        <begin position="465"/>
        <end position="486"/>
    </location>
</feature>
<evidence type="ECO:0000256" key="2">
    <source>
        <dbReference type="ARBA" id="ARBA00008170"/>
    </source>
</evidence>
<keyword evidence="5 10" id="KW-0812">Transmembrane</keyword>
<evidence type="ECO:0000256" key="7">
    <source>
        <dbReference type="ARBA" id="ARBA00023065"/>
    </source>
</evidence>
<keyword evidence="8 10" id="KW-0472">Membrane</keyword>
<dbReference type="Proteomes" id="UP000013776">
    <property type="component" value="Unassembled WGS sequence"/>
</dbReference>
<feature type="transmembrane region" description="Helical" evidence="10">
    <location>
        <begin position="498"/>
        <end position="517"/>
    </location>
</feature>
<feature type="compositionally biased region" description="Acidic residues" evidence="9">
    <location>
        <begin position="44"/>
        <end position="70"/>
    </location>
</feature>
<feature type="transmembrane region" description="Helical" evidence="10">
    <location>
        <begin position="277"/>
        <end position="302"/>
    </location>
</feature>
<evidence type="ECO:0000313" key="13">
    <source>
        <dbReference type="EMBL" id="CCG81954.1"/>
    </source>
</evidence>
<evidence type="ECO:0000256" key="3">
    <source>
        <dbReference type="ARBA" id="ARBA00022448"/>
    </source>
</evidence>
<evidence type="ECO:0000256" key="10">
    <source>
        <dbReference type="SAM" id="Phobius"/>
    </source>
</evidence>
<dbReference type="VEuPathDB" id="FungiDB:TAPDE_001853"/>
<dbReference type="GO" id="GO:0005774">
    <property type="term" value="C:vacuolar membrane"/>
    <property type="evidence" value="ECO:0007669"/>
    <property type="project" value="UniProtKB-ARBA"/>
</dbReference>
<dbReference type="STRING" id="1097556.R4X8K6"/>
<feature type="transmembrane region" description="Helical" evidence="10">
    <location>
        <begin position="400"/>
        <end position="421"/>
    </location>
</feature>
<feature type="transmembrane region" description="Helical" evidence="10">
    <location>
        <begin position="137"/>
        <end position="160"/>
    </location>
</feature>
<feature type="transmembrane region" description="Helical" evidence="10">
    <location>
        <begin position="359"/>
        <end position="380"/>
    </location>
</feature>
<keyword evidence="14" id="KW-1185">Reference proteome</keyword>
<dbReference type="Pfam" id="PF03733">
    <property type="entry name" value="YccF"/>
    <property type="match status" value="1"/>
</dbReference>
<gene>
    <name evidence="13" type="ORF">TAPDE_001853</name>
</gene>
<feature type="transmembrane region" description="Helical" evidence="10">
    <location>
        <begin position="433"/>
        <end position="453"/>
    </location>
</feature>
<dbReference type="Gene3D" id="1.20.1420.30">
    <property type="entry name" value="NCX, central ion-binding region"/>
    <property type="match status" value="2"/>
</dbReference>
<comment type="caution">
    <text evidence="13">The sequence shown here is derived from an EMBL/GenBank/DDBJ whole genome shotgun (WGS) entry which is preliminary data.</text>
</comment>
<dbReference type="GO" id="GO:0015369">
    <property type="term" value="F:calcium:proton antiporter activity"/>
    <property type="evidence" value="ECO:0007669"/>
    <property type="project" value="TreeGrafter"/>
</dbReference>
<feature type="domain" description="Sodium/calcium exchanger membrane region" evidence="11">
    <location>
        <begin position="399"/>
        <end position="511"/>
    </location>
</feature>
<proteinExistence type="inferred from homology"/>